<feature type="signal peptide" evidence="1">
    <location>
        <begin position="1"/>
        <end position="15"/>
    </location>
</feature>
<evidence type="ECO:0000256" key="1">
    <source>
        <dbReference type="SAM" id="SignalP"/>
    </source>
</evidence>
<organism evidence="2 3">
    <name type="scientific">Gomphillus americanus</name>
    <dbReference type="NCBI Taxonomy" id="1940652"/>
    <lineage>
        <taxon>Eukaryota</taxon>
        <taxon>Fungi</taxon>
        <taxon>Dikarya</taxon>
        <taxon>Ascomycota</taxon>
        <taxon>Pezizomycotina</taxon>
        <taxon>Lecanoromycetes</taxon>
        <taxon>OSLEUM clade</taxon>
        <taxon>Ostropomycetidae</taxon>
        <taxon>Ostropales</taxon>
        <taxon>Graphidaceae</taxon>
        <taxon>Gomphilloideae</taxon>
        <taxon>Gomphillus</taxon>
    </lineage>
</organism>
<sequence>MRFTQILALASAVLASPISRRWTQEQAKFPLTNGFPHPKADAVSAIEAQAQGTIPDIVFPTSISDKTALVFSLIATNELAEVAYFTSLLYNISTKQSGYEHCDQQLFDSLVAIQAQEEIHALGANGILKAAGRPVIEPCKYTFPVNNLEEAIQFATSFTDLVLGTLQTALTAFGADGDTEFLQLIGSVIGSEGEQEGLFRSTFGKIASEKPFLTVGGPVFAASALVQNVIVPGSCPTQLPIPVLAPLTFSTAKTETQILHFSFPGNSSEGLSLVYLSGQNKPIVEPITKSTIANGKILFDGTFQQQAQNLNGFTLAAIVKGSGPFTNASDVANAAVAGPAFIQVN</sequence>
<keyword evidence="1" id="KW-0732">Signal</keyword>
<dbReference type="OrthoDB" id="5293813at2759"/>
<reference evidence="2" key="1">
    <citation type="submission" date="2021-03" db="EMBL/GenBank/DDBJ databases">
        <authorList>
            <person name="Tagirdzhanova G."/>
        </authorList>
    </citation>
    <scope>NUCLEOTIDE SEQUENCE</scope>
</reference>
<protein>
    <recommendedName>
        <fullName evidence="4">Sexual development protein</fullName>
    </recommendedName>
</protein>
<comment type="caution">
    <text evidence="2">The sequence shown here is derived from an EMBL/GenBank/DDBJ whole genome shotgun (WGS) entry which is preliminary data.</text>
</comment>
<evidence type="ECO:0000313" key="2">
    <source>
        <dbReference type="EMBL" id="CAF9932748.1"/>
    </source>
</evidence>
<evidence type="ECO:0000313" key="3">
    <source>
        <dbReference type="Proteomes" id="UP000664169"/>
    </source>
</evidence>
<proteinExistence type="predicted"/>
<dbReference type="AlphaFoldDB" id="A0A8H3FXG9"/>
<dbReference type="EMBL" id="CAJPDQ010000047">
    <property type="protein sequence ID" value="CAF9932748.1"/>
    <property type="molecule type" value="Genomic_DNA"/>
</dbReference>
<keyword evidence="3" id="KW-1185">Reference proteome</keyword>
<name>A0A8H3FXG9_9LECA</name>
<feature type="chain" id="PRO_5034277592" description="Sexual development protein" evidence="1">
    <location>
        <begin position="16"/>
        <end position="345"/>
    </location>
</feature>
<dbReference type="Pfam" id="PF13668">
    <property type="entry name" value="Ferritin_2"/>
    <property type="match status" value="1"/>
</dbReference>
<evidence type="ECO:0008006" key="4">
    <source>
        <dbReference type="Google" id="ProtNLM"/>
    </source>
</evidence>
<gene>
    <name evidence="2" type="ORF">GOMPHAMPRED_006656</name>
</gene>
<dbReference type="Proteomes" id="UP000664169">
    <property type="component" value="Unassembled WGS sequence"/>
</dbReference>
<accession>A0A8H3FXG9</accession>